<reference evidence="5" key="1">
    <citation type="journal article" date="2019" name="Int. J. Syst. Evol. Microbiol.">
        <title>The Global Catalogue of Microorganisms (GCM) 10K type strain sequencing project: providing services to taxonomists for standard genome sequencing and annotation.</title>
        <authorList>
            <consortium name="The Broad Institute Genomics Platform"/>
            <consortium name="The Broad Institute Genome Sequencing Center for Infectious Disease"/>
            <person name="Wu L."/>
            <person name="Ma J."/>
        </authorList>
    </citation>
    <scope>NUCLEOTIDE SEQUENCE [LARGE SCALE GENOMIC DNA]</scope>
    <source>
        <strain evidence="5">JCM 15478</strain>
    </source>
</reference>
<name>A0ABP5I5W5_9ACTN</name>
<keyword evidence="2" id="KW-0106">Calcium</keyword>
<dbReference type="InterPro" id="IPR018247">
    <property type="entry name" value="EF_Hand_1_Ca_BS"/>
</dbReference>
<dbReference type="Gene3D" id="1.10.238.10">
    <property type="entry name" value="EF-hand"/>
    <property type="match status" value="1"/>
</dbReference>
<dbReference type="InterPro" id="IPR011992">
    <property type="entry name" value="EF-hand-dom_pair"/>
</dbReference>
<dbReference type="CDD" id="cd00051">
    <property type="entry name" value="EFh"/>
    <property type="match status" value="1"/>
</dbReference>
<feature type="domain" description="EF-hand" evidence="3">
    <location>
        <begin position="134"/>
        <end position="169"/>
    </location>
</feature>
<evidence type="ECO:0000256" key="2">
    <source>
        <dbReference type="ARBA" id="ARBA00022837"/>
    </source>
</evidence>
<keyword evidence="5" id="KW-1185">Reference proteome</keyword>
<evidence type="ECO:0000313" key="5">
    <source>
        <dbReference type="Proteomes" id="UP001500016"/>
    </source>
</evidence>
<dbReference type="SUPFAM" id="SSF47473">
    <property type="entry name" value="EF-hand"/>
    <property type="match status" value="1"/>
</dbReference>
<proteinExistence type="predicted"/>
<gene>
    <name evidence="4" type="ORF">GCM10009801_62510</name>
</gene>
<protein>
    <recommendedName>
        <fullName evidence="3">EF-hand domain-containing protein</fullName>
    </recommendedName>
</protein>
<accession>A0ABP5I5W5</accession>
<dbReference type="Pfam" id="PF00036">
    <property type="entry name" value="EF-hand_1"/>
    <property type="match status" value="1"/>
</dbReference>
<dbReference type="EMBL" id="BAAAPE010000015">
    <property type="protein sequence ID" value="GAA2094473.1"/>
    <property type="molecule type" value="Genomic_DNA"/>
</dbReference>
<dbReference type="InterPro" id="IPR050145">
    <property type="entry name" value="Centrin_CML-like"/>
</dbReference>
<evidence type="ECO:0000313" key="4">
    <source>
        <dbReference type="EMBL" id="GAA2094473.1"/>
    </source>
</evidence>
<evidence type="ECO:0000256" key="1">
    <source>
        <dbReference type="ARBA" id="ARBA00022737"/>
    </source>
</evidence>
<sequence>MGHDFLTAKLEFGFDHLDADGDGQLTEQDHRAMGRSVAESLGHPSGSAEEQRIVDAYVRIWRDLHLPYIPGGGASLSREQFLRSTRSLADDQEAARGTLGALAEAFLEVADADADGRVSPEEFYAFQHGHFPTLSRERADEAFAHLDRDGDGALSREEFISAIIEFWTSTDPKSPGTWWTGTQNFTP</sequence>
<dbReference type="InterPro" id="IPR002048">
    <property type="entry name" value="EF_hand_dom"/>
</dbReference>
<dbReference type="Proteomes" id="UP001500016">
    <property type="component" value="Unassembled WGS sequence"/>
</dbReference>
<keyword evidence="1" id="KW-0677">Repeat</keyword>
<dbReference type="PANTHER" id="PTHR23050">
    <property type="entry name" value="CALCIUM BINDING PROTEIN"/>
    <property type="match status" value="1"/>
</dbReference>
<dbReference type="Pfam" id="PF13202">
    <property type="entry name" value="EF-hand_5"/>
    <property type="match status" value="1"/>
</dbReference>
<dbReference type="PROSITE" id="PS50222">
    <property type="entry name" value="EF_HAND_2"/>
    <property type="match status" value="2"/>
</dbReference>
<feature type="domain" description="EF-hand" evidence="3">
    <location>
        <begin position="5"/>
        <end position="40"/>
    </location>
</feature>
<dbReference type="PROSITE" id="PS00018">
    <property type="entry name" value="EF_HAND_1"/>
    <property type="match status" value="2"/>
</dbReference>
<comment type="caution">
    <text evidence="4">The sequence shown here is derived from an EMBL/GenBank/DDBJ whole genome shotgun (WGS) entry which is preliminary data.</text>
</comment>
<evidence type="ECO:0000259" key="3">
    <source>
        <dbReference type="PROSITE" id="PS50222"/>
    </source>
</evidence>
<dbReference type="SMART" id="SM00054">
    <property type="entry name" value="EFh"/>
    <property type="match status" value="3"/>
</dbReference>
<organism evidence="4 5">
    <name type="scientific">Streptomyces albiaxialis</name>
    <dbReference type="NCBI Taxonomy" id="329523"/>
    <lineage>
        <taxon>Bacteria</taxon>
        <taxon>Bacillati</taxon>
        <taxon>Actinomycetota</taxon>
        <taxon>Actinomycetes</taxon>
        <taxon>Kitasatosporales</taxon>
        <taxon>Streptomycetaceae</taxon>
        <taxon>Streptomyces</taxon>
    </lineage>
</organism>